<dbReference type="InterPro" id="IPR006315">
    <property type="entry name" value="OM_autotransptr_brl_dom"/>
</dbReference>
<dbReference type="NCBIfam" id="TIGR01414">
    <property type="entry name" value="autotrans_barl"/>
    <property type="match status" value="1"/>
</dbReference>
<evidence type="ECO:0000259" key="1">
    <source>
        <dbReference type="Pfam" id="PF03797"/>
    </source>
</evidence>
<organism evidence="2 3">
    <name type="scientific">Providencia rettgeri</name>
    <dbReference type="NCBI Taxonomy" id="587"/>
    <lineage>
        <taxon>Bacteria</taxon>
        <taxon>Pseudomonadati</taxon>
        <taxon>Pseudomonadota</taxon>
        <taxon>Gammaproteobacteria</taxon>
        <taxon>Enterobacterales</taxon>
        <taxon>Morganellaceae</taxon>
        <taxon>Providencia</taxon>
    </lineage>
</organism>
<reference evidence="2" key="1">
    <citation type="submission" date="2021-03" db="EMBL/GenBank/DDBJ databases">
        <title>Molecular epidemiology and mechanisms of colistin and carbapenem resistance in Enterobacteriaceae from clinical isolates, the environment and porcine samples in Pretoria, South Africa.</title>
        <authorList>
            <person name="Bogoshi D."/>
            <person name="Mbelle N.M."/>
            <person name="Naidoo V."/>
            <person name="Osei Sekyere J."/>
        </authorList>
    </citation>
    <scope>NUCLEOTIDE SEQUENCE</scope>
    <source>
        <strain evidence="2">C052</strain>
    </source>
</reference>
<dbReference type="InterPro" id="IPR036709">
    <property type="entry name" value="Autotransporte_beta_dom_sf"/>
</dbReference>
<dbReference type="EMBL" id="JAGETQ010000055">
    <property type="protein sequence ID" value="MBO1916248.1"/>
    <property type="molecule type" value="Genomic_DNA"/>
</dbReference>
<dbReference type="Gene3D" id="2.40.128.130">
    <property type="entry name" value="Autotransporter beta-domain"/>
    <property type="match status" value="1"/>
</dbReference>
<dbReference type="SUPFAM" id="SSF103515">
    <property type="entry name" value="Autotransporter"/>
    <property type="match status" value="1"/>
</dbReference>
<dbReference type="Pfam" id="PF03797">
    <property type="entry name" value="Autotransporter"/>
    <property type="match status" value="1"/>
</dbReference>
<proteinExistence type="predicted"/>
<feature type="domain" description="Autotransporter" evidence="1">
    <location>
        <begin position="3"/>
        <end position="78"/>
    </location>
</feature>
<evidence type="ECO:0000313" key="2">
    <source>
        <dbReference type="EMBL" id="MBO1916248.1"/>
    </source>
</evidence>
<evidence type="ECO:0000313" key="3">
    <source>
        <dbReference type="Proteomes" id="UP000664477"/>
    </source>
</evidence>
<protein>
    <submittedName>
        <fullName evidence="2">Autotransporter outer membrane beta-barrel domain-containing protein</fullName>
    </submittedName>
</protein>
<dbReference type="GO" id="GO:0019867">
    <property type="term" value="C:outer membrane"/>
    <property type="evidence" value="ECO:0007669"/>
    <property type="project" value="InterPro"/>
</dbReference>
<name>A0A939NAU0_PRORE</name>
<dbReference type="Proteomes" id="UP000664477">
    <property type="component" value="Unassembled WGS sequence"/>
</dbReference>
<gene>
    <name evidence="2" type="ORF">J4727_11165</name>
</gene>
<dbReference type="InterPro" id="IPR005546">
    <property type="entry name" value="Autotransporte_beta"/>
</dbReference>
<dbReference type="AlphaFoldDB" id="A0A939NAU0"/>
<comment type="caution">
    <text evidence="2">The sequence shown here is derived from an EMBL/GenBank/DDBJ whole genome shotgun (WGS) entry which is preliminary data.</text>
</comment>
<sequence length="103" mass="11646">MLSTLELRLDNQWKLSKTSNIGLHGELNWQCQYGNLNRGIKLNFTDTASSFTTHSVPASRHGVALKVGTDINIKKILSYQLIIINFIKNYHDNNIDAKIAVTF</sequence>
<accession>A0A939NAU0</accession>